<comment type="PTM">
    <text evidence="4">Binds 2 heme c groups covalently per subunit.</text>
</comment>
<feature type="chain" id="PRO_5007117467" evidence="6">
    <location>
        <begin position="32"/>
        <end position="239"/>
    </location>
</feature>
<dbReference type="GO" id="GO:0020037">
    <property type="term" value="F:heme binding"/>
    <property type="evidence" value="ECO:0007669"/>
    <property type="project" value="InterPro"/>
</dbReference>
<dbReference type="AlphaFoldDB" id="A0A103R9S5"/>
<dbReference type="InterPro" id="IPR050597">
    <property type="entry name" value="Cytochrome_c_Oxidase_Subunit"/>
</dbReference>
<dbReference type="RefSeq" id="WP_059753092.1">
    <property type="nucleotide sequence ID" value="NZ_CP013416.1"/>
</dbReference>
<feature type="binding site" description="covalent" evidence="4">
    <location>
        <position position="52"/>
    </location>
    <ligand>
        <name>heme c</name>
        <dbReference type="ChEBI" id="CHEBI:61717"/>
        <label>1</label>
    </ligand>
</feature>
<feature type="binding site" description="covalent" evidence="4">
    <location>
        <position position="55"/>
    </location>
    <ligand>
        <name>heme c</name>
        <dbReference type="ChEBI" id="CHEBI:61717"/>
        <label>1</label>
    </ligand>
</feature>
<dbReference type="InterPro" id="IPR036909">
    <property type="entry name" value="Cyt_c-like_dom_sf"/>
</dbReference>
<keyword evidence="3 5" id="KW-0408">Iron</keyword>
<feature type="binding site" description="axial binding residue" evidence="5">
    <location>
        <position position="203"/>
    </location>
    <ligand>
        <name>heme c</name>
        <dbReference type="ChEBI" id="CHEBI:61717"/>
        <label>2</label>
    </ligand>
    <ligandPart>
        <name>Fe</name>
        <dbReference type="ChEBI" id="CHEBI:18248"/>
    </ligandPart>
</feature>
<dbReference type="PIRSF" id="PIRSF000005">
    <property type="entry name" value="Cytochrome_c4"/>
    <property type="match status" value="1"/>
</dbReference>
<feature type="binding site" description="axial binding residue" evidence="5">
    <location>
        <position position="96"/>
    </location>
    <ligand>
        <name>heme c</name>
        <dbReference type="ChEBI" id="CHEBI:61717"/>
        <label>1</label>
    </ligand>
    <ligandPart>
        <name>Fe</name>
        <dbReference type="ChEBI" id="CHEBI:18248"/>
    </ligandPart>
</feature>
<comment type="caution">
    <text evidence="8">The sequence shown here is derived from an EMBL/GenBank/DDBJ whole genome shotgun (WGS) entry which is preliminary data.</text>
</comment>
<dbReference type="GO" id="GO:0005506">
    <property type="term" value="F:iron ion binding"/>
    <property type="evidence" value="ECO:0007669"/>
    <property type="project" value="InterPro"/>
</dbReference>
<name>A0A103R9S5_9BURK</name>
<dbReference type="PANTHER" id="PTHR33751:SF11">
    <property type="entry name" value="BLL4483 PROTEIN"/>
    <property type="match status" value="1"/>
</dbReference>
<feature type="binding site" description="axial binding residue" evidence="5">
    <location>
        <position position="161"/>
    </location>
    <ligand>
        <name>heme c</name>
        <dbReference type="ChEBI" id="CHEBI:61717"/>
        <label>2</label>
    </ligand>
    <ligandPart>
        <name>Fe</name>
        <dbReference type="ChEBI" id="CHEBI:18248"/>
    </ligandPart>
</feature>
<sequence>MNDSIVKPRRRFAAAWLTAAGLLSATPGAHADDAALGKTIAAQGTATGVAACIGCHGANGEGNAVAAFPRLAGVPAAYLSAQLTAFADGSRPNPIMQPIAKGLSAHERDAVAAYFASLPAPPAPLGIAATDDAPAAPSDTGAWLATRGRWTQGLPACAQCHGPGGTGVGSAFPPLAGQPAAYLANQLHGWQHGARPPGPMALMPLVASKLSDADIDAVTAYYTRAAAPSAGSASQGGQP</sequence>
<dbReference type="GO" id="GO:0042597">
    <property type="term" value="C:periplasmic space"/>
    <property type="evidence" value="ECO:0007669"/>
    <property type="project" value="InterPro"/>
</dbReference>
<protein>
    <submittedName>
        <fullName evidence="8">Cytochrome C</fullName>
    </submittedName>
</protein>
<reference evidence="8 9" key="1">
    <citation type="submission" date="2015-11" db="EMBL/GenBank/DDBJ databases">
        <title>Expanding the genomic diversity of Burkholderia species for the development of highly accurate diagnostics.</title>
        <authorList>
            <person name="Sahl J."/>
            <person name="Keim P."/>
            <person name="Wagner D."/>
        </authorList>
    </citation>
    <scope>NUCLEOTIDE SEQUENCE [LARGE SCALE GENOMIC DNA]</scope>
    <source>
        <strain evidence="8 9">MSMB2036</strain>
    </source>
</reference>
<feature type="domain" description="Cytochrome c" evidence="7">
    <location>
        <begin position="32"/>
        <end position="226"/>
    </location>
</feature>
<dbReference type="SUPFAM" id="SSF46626">
    <property type="entry name" value="Cytochrome c"/>
    <property type="match status" value="2"/>
</dbReference>
<dbReference type="Proteomes" id="UP000064029">
    <property type="component" value="Unassembled WGS sequence"/>
</dbReference>
<evidence type="ECO:0000256" key="1">
    <source>
        <dbReference type="ARBA" id="ARBA00022617"/>
    </source>
</evidence>
<keyword evidence="6" id="KW-0732">Signal</keyword>
<evidence type="ECO:0000313" key="9">
    <source>
        <dbReference type="Proteomes" id="UP000064029"/>
    </source>
</evidence>
<organism evidence="8 9">
    <name type="scientific">Burkholderia ubonensis</name>
    <dbReference type="NCBI Taxonomy" id="101571"/>
    <lineage>
        <taxon>Bacteria</taxon>
        <taxon>Pseudomonadati</taxon>
        <taxon>Pseudomonadota</taxon>
        <taxon>Betaproteobacteria</taxon>
        <taxon>Burkholderiales</taxon>
        <taxon>Burkholderiaceae</taxon>
        <taxon>Burkholderia</taxon>
        <taxon>Burkholderia cepacia complex</taxon>
    </lineage>
</organism>
<dbReference type="PANTHER" id="PTHR33751">
    <property type="entry name" value="CBB3-TYPE CYTOCHROME C OXIDASE SUBUNIT FIXP"/>
    <property type="match status" value="1"/>
</dbReference>
<evidence type="ECO:0000256" key="6">
    <source>
        <dbReference type="SAM" id="SignalP"/>
    </source>
</evidence>
<keyword evidence="2 5" id="KW-0479">Metal-binding</keyword>
<evidence type="ECO:0000256" key="4">
    <source>
        <dbReference type="PIRSR" id="PIRSR000005-1"/>
    </source>
</evidence>
<feature type="binding site" description="covalent" evidence="4">
    <location>
        <position position="160"/>
    </location>
    <ligand>
        <name>heme c</name>
        <dbReference type="ChEBI" id="CHEBI:61717"/>
        <label>2</label>
    </ligand>
</feature>
<evidence type="ECO:0000256" key="3">
    <source>
        <dbReference type="ARBA" id="ARBA00023004"/>
    </source>
</evidence>
<dbReference type="GO" id="GO:0009055">
    <property type="term" value="F:electron transfer activity"/>
    <property type="evidence" value="ECO:0007669"/>
    <property type="project" value="InterPro"/>
</dbReference>
<keyword evidence="1 4" id="KW-0349">Heme</keyword>
<evidence type="ECO:0000259" key="7">
    <source>
        <dbReference type="PROSITE" id="PS51007"/>
    </source>
</evidence>
<feature type="binding site" description="covalent" evidence="4">
    <location>
        <position position="157"/>
    </location>
    <ligand>
        <name>heme c</name>
        <dbReference type="ChEBI" id="CHEBI:61717"/>
        <label>2</label>
    </ligand>
</feature>
<proteinExistence type="predicted"/>
<dbReference type="InterPro" id="IPR009056">
    <property type="entry name" value="Cyt_c-like_dom"/>
</dbReference>
<dbReference type="Gene3D" id="1.10.760.10">
    <property type="entry name" value="Cytochrome c-like domain"/>
    <property type="match status" value="2"/>
</dbReference>
<dbReference type="InterPro" id="IPR024167">
    <property type="entry name" value="Cytochrome_c4-like"/>
</dbReference>
<dbReference type="EMBL" id="LOXM01000155">
    <property type="protein sequence ID" value="KVG63823.1"/>
    <property type="molecule type" value="Genomic_DNA"/>
</dbReference>
<dbReference type="PROSITE" id="PS51007">
    <property type="entry name" value="CYTC"/>
    <property type="match status" value="1"/>
</dbReference>
<feature type="binding site" description="axial binding residue" evidence="5">
    <location>
        <position position="56"/>
    </location>
    <ligand>
        <name>heme c</name>
        <dbReference type="ChEBI" id="CHEBI:61717"/>
        <label>1</label>
    </ligand>
    <ligandPart>
        <name>Fe</name>
        <dbReference type="ChEBI" id="CHEBI:18248"/>
    </ligandPart>
</feature>
<gene>
    <name evidence="8" type="ORF">WJ33_27820</name>
</gene>
<dbReference type="OrthoDB" id="9773456at2"/>
<evidence type="ECO:0000256" key="5">
    <source>
        <dbReference type="PIRSR" id="PIRSR000005-2"/>
    </source>
</evidence>
<evidence type="ECO:0000256" key="2">
    <source>
        <dbReference type="ARBA" id="ARBA00022723"/>
    </source>
</evidence>
<dbReference type="Pfam" id="PF00034">
    <property type="entry name" value="Cytochrom_C"/>
    <property type="match status" value="2"/>
</dbReference>
<accession>A0A103R9S5</accession>
<evidence type="ECO:0000313" key="8">
    <source>
        <dbReference type="EMBL" id="KVG63823.1"/>
    </source>
</evidence>
<feature type="signal peptide" evidence="6">
    <location>
        <begin position="1"/>
        <end position="31"/>
    </location>
</feature>